<proteinExistence type="predicted"/>
<dbReference type="SUPFAM" id="SSF55797">
    <property type="entry name" value="PR-1-like"/>
    <property type="match status" value="1"/>
</dbReference>
<dbReference type="PRINTS" id="PR00838">
    <property type="entry name" value="V5ALLERGEN"/>
</dbReference>
<evidence type="ECO:0000256" key="1">
    <source>
        <dbReference type="SAM" id="MobiDB-lite"/>
    </source>
</evidence>
<feature type="region of interest" description="Disordered" evidence="1">
    <location>
        <begin position="330"/>
        <end position="350"/>
    </location>
</feature>
<feature type="compositionally biased region" description="Low complexity" evidence="1">
    <location>
        <begin position="341"/>
        <end position="350"/>
    </location>
</feature>
<reference evidence="4 5" key="1">
    <citation type="submission" date="2019-01" db="EMBL/GenBank/DDBJ databases">
        <title>A draft genome assembly of the solar-powered sea slug Elysia chlorotica.</title>
        <authorList>
            <person name="Cai H."/>
            <person name="Li Q."/>
            <person name="Fang X."/>
            <person name="Li J."/>
            <person name="Curtis N.E."/>
            <person name="Altenburger A."/>
            <person name="Shibata T."/>
            <person name="Feng M."/>
            <person name="Maeda T."/>
            <person name="Schwartz J.A."/>
            <person name="Shigenobu S."/>
            <person name="Lundholm N."/>
            <person name="Nishiyama T."/>
            <person name="Yang H."/>
            <person name="Hasebe M."/>
            <person name="Li S."/>
            <person name="Pierce S.K."/>
            <person name="Wang J."/>
        </authorList>
    </citation>
    <scope>NUCLEOTIDE SEQUENCE [LARGE SCALE GENOMIC DNA]</scope>
    <source>
        <strain evidence="4">EC2010</strain>
        <tissue evidence="4">Whole organism of an adult</tissue>
    </source>
</reference>
<dbReference type="Proteomes" id="UP000271974">
    <property type="component" value="Unassembled WGS sequence"/>
</dbReference>
<evidence type="ECO:0000313" key="4">
    <source>
        <dbReference type="EMBL" id="RUS87850.1"/>
    </source>
</evidence>
<evidence type="ECO:0000256" key="2">
    <source>
        <dbReference type="SAM" id="SignalP"/>
    </source>
</evidence>
<gene>
    <name evidence="4" type="ORF">EGW08_004383</name>
</gene>
<organism evidence="4 5">
    <name type="scientific">Elysia chlorotica</name>
    <name type="common">Eastern emerald elysia</name>
    <name type="synonym">Sea slug</name>
    <dbReference type="NCBI Taxonomy" id="188477"/>
    <lineage>
        <taxon>Eukaryota</taxon>
        <taxon>Metazoa</taxon>
        <taxon>Spiralia</taxon>
        <taxon>Lophotrochozoa</taxon>
        <taxon>Mollusca</taxon>
        <taxon>Gastropoda</taxon>
        <taxon>Heterobranchia</taxon>
        <taxon>Euthyneura</taxon>
        <taxon>Panpulmonata</taxon>
        <taxon>Sacoglossa</taxon>
        <taxon>Placobranchoidea</taxon>
        <taxon>Plakobranchidae</taxon>
        <taxon>Elysia</taxon>
    </lineage>
</organism>
<dbReference type="AlphaFoldDB" id="A0A3S0ZVM5"/>
<dbReference type="InterPro" id="IPR001283">
    <property type="entry name" value="CRISP-related"/>
</dbReference>
<keyword evidence="5" id="KW-1185">Reference proteome</keyword>
<protein>
    <recommendedName>
        <fullName evidence="3">SCP domain-containing protein</fullName>
    </recommendedName>
</protein>
<name>A0A3S0ZVM5_ELYCH</name>
<dbReference type="PANTHER" id="PTHR10334">
    <property type="entry name" value="CYSTEINE-RICH SECRETORY PROTEIN-RELATED"/>
    <property type="match status" value="1"/>
</dbReference>
<dbReference type="OrthoDB" id="6040356at2759"/>
<feature type="chain" id="PRO_5018613453" description="SCP domain-containing protein" evidence="2">
    <location>
        <begin position="20"/>
        <end position="489"/>
    </location>
</feature>
<accession>A0A3S0ZVM5</accession>
<comment type="caution">
    <text evidence="4">The sequence shown here is derived from an EMBL/GenBank/DDBJ whole genome shotgun (WGS) entry which is preliminary data.</text>
</comment>
<feature type="signal peptide" evidence="2">
    <location>
        <begin position="1"/>
        <end position="19"/>
    </location>
</feature>
<dbReference type="Gene3D" id="3.40.33.10">
    <property type="entry name" value="CAP"/>
    <property type="match status" value="1"/>
</dbReference>
<feature type="domain" description="SCP" evidence="3">
    <location>
        <begin position="83"/>
        <end position="227"/>
    </location>
</feature>
<dbReference type="SMART" id="SM00198">
    <property type="entry name" value="SCP"/>
    <property type="match status" value="1"/>
</dbReference>
<dbReference type="EMBL" id="RQTK01000099">
    <property type="protein sequence ID" value="RUS87850.1"/>
    <property type="molecule type" value="Genomic_DNA"/>
</dbReference>
<evidence type="ECO:0000259" key="3">
    <source>
        <dbReference type="SMART" id="SM00198"/>
    </source>
</evidence>
<sequence>MSRAMIFCAIFFILAAAYAQRNEGPSVASEIFSVADPGSGSGDGEVDAWPEISTCTAEFAREPDHTMCLKDDDRVQTTGVTDSQKKVIVDYHNKVRRTVQPSATDLTPLVWDDNLAKVAQKLTMQCKIEHDKNRIIPSYGVFIGQNLAAGQRTWKKAMQSWFDEVLLYRYGEDADQYLGPGGWKKIGHYTQMVQNATHRVGCGFSLCSRTTYGKYYACNYAQGQSSTSFPYTRGERCSACPNSCKNGLCACNGKLCLNRGELDIDSCTCKCPDLYGGDDCSILHCPASDPFYCRRSILPADCQVYANVPHLCPYMCGVCGEQPLAMIANPNKSGKNRPEGTTRTTTSTTTTPAPPFISPHNCSYRGLRSNLEECKNFGDRGSDTRACASKGGQFGCDHCERYYNVKSDYCPVMCGICDAPCGGKVCVNGGVLNPDTCNCTCTLPFFGDTCSELACPDQDKWHCSALQAFHCTDYVNVPFDCPHLCGICA</sequence>
<dbReference type="PRINTS" id="PR00837">
    <property type="entry name" value="V5TPXLIKE"/>
</dbReference>
<evidence type="ECO:0000313" key="5">
    <source>
        <dbReference type="Proteomes" id="UP000271974"/>
    </source>
</evidence>
<dbReference type="InterPro" id="IPR002413">
    <property type="entry name" value="V5_allergen-like"/>
</dbReference>
<dbReference type="InterPro" id="IPR014044">
    <property type="entry name" value="CAP_dom"/>
</dbReference>
<keyword evidence="2" id="KW-0732">Signal</keyword>
<dbReference type="Pfam" id="PF00188">
    <property type="entry name" value="CAP"/>
    <property type="match status" value="1"/>
</dbReference>
<dbReference type="InterPro" id="IPR035940">
    <property type="entry name" value="CAP_sf"/>
</dbReference>
<dbReference type="CDD" id="cd05380">
    <property type="entry name" value="CAP_euk"/>
    <property type="match status" value="1"/>
</dbReference>